<sequence length="92" mass="10025">MAESLEGRVAYLEKMVSAQLQLNSTLFKLIFTDNARLGQDVAEVLRQLLSSPHAALSPELAALVRGLRALLVEPVPQEVVEASRQPSSRAVE</sequence>
<dbReference type="EMBL" id="WTVS01000002">
    <property type="protein sequence ID" value="NMF95996.1"/>
    <property type="molecule type" value="Genomic_DNA"/>
</dbReference>
<proteinExistence type="predicted"/>
<keyword evidence="2" id="KW-1185">Reference proteome</keyword>
<organism evidence="1 2">
    <name type="scientific">Aromatoleum toluolicum</name>
    <dbReference type="NCBI Taxonomy" id="90060"/>
    <lineage>
        <taxon>Bacteria</taxon>
        <taxon>Pseudomonadati</taxon>
        <taxon>Pseudomonadota</taxon>
        <taxon>Betaproteobacteria</taxon>
        <taxon>Rhodocyclales</taxon>
        <taxon>Rhodocyclaceae</taxon>
        <taxon>Aromatoleum</taxon>
    </lineage>
</organism>
<accession>A0ABX1N9N3</accession>
<dbReference type="RefSeq" id="WP_169136943.1">
    <property type="nucleotide sequence ID" value="NZ_WTVS01000002.1"/>
</dbReference>
<gene>
    <name evidence="1" type="ORF">GPA27_01110</name>
</gene>
<evidence type="ECO:0000313" key="2">
    <source>
        <dbReference type="Proteomes" id="UP000634522"/>
    </source>
</evidence>
<protein>
    <submittedName>
        <fullName evidence="1">Uncharacterized protein</fullName>
    </submittedName>
</protein>
<reference evidence="1 2" key="1">
    <citation type="submission" date="2019-12" db="EMBL/GenBank/DDBJ databases">
        <title>Comparative genomics gives insights into the taxonomy of the Azoarcus-Aromatoleum group and reveals separate origins of nif in the plant-associated Azoarcus and non-plant-associated Aromatoleum sub-groups.</title>
        <authorList>
            <person name="Lafos M."/>
            <person name="Maluk M."/>
            <person name="Batista M."/>
            <person name="Junghare M."/>
            <person name="Carmona M."/>
            <person name="Faoro H."/>
            <person name="Cruz L.M."/>
            <person name="Battistoni F."/>
            <person name="De Souza E."/>
            <person name="Pedrosa F."/>
            <person name="Chen W.-M."/>
            <person name="Poole P.S."/>
            <person name="Dixon R.A."/>
            <person name="James E.K."/>
        </authorList>
    </citation>
    <scope>NUCLEOTIDE SEQUENCE [LARGE SCALE GENOMIC DNA]</scope>
    <source>
        <strain evidence="1 2">T</strain>
    </source>
</reference>
<comment type="caution">
    <text evidence="1">The sequence shown here is derived from an EMBL/GenBank/DDBJ whole genome shotgun (WGS) entry which is preliminary data.</text>
</comment>
<evidence type="ECO:0000313" key="1">
    <source>
        <dbReference type="EMBL" id="NMF95996.1"/>
    </source>
</evidence>
<dbReference type="Proteomes" id="UP000634522">
    <property type="component" value="Unassembled WGS sequence"/>
</dbReference>
<name>A0ABX1N9N3_9RHOO</name>